<dbReference type="Gene3D" id="2.170.160.10">
    <property type="entry name" value="Endo-1,4-beta-glucanase f. Domain 2"/>
    <property type="match status" value="1"/>
</dbReference>
<protein>
    <recommendedName>
        <fullName evidence="10">Glycoside hydrolase family protein 48</fullName>
    </recommendedName>
</protein>
<comment type="caution">
    <text evidence="8">The sequence shown here is derived from an EMBL/GenBank/DDBJ whole genome shotgun (WGS) entry which is preliminary data.</text>
</comment>
<keyword evidence="6" id="KW-0624">Polysaccharide degradation</keyword>
<evidence type="ECO:0000256" key="2">
    <source>
        <dbReference type="ARBA" id="ARBA00022801"/>
    </source>
</evidence>
<evidence type="ECO:0008006" key="10">
    <source>
        <dbReference type="Google" id="ProtNLM"/>
    </source>
</evidence>
<evidence type="ECO:0000256" key="3">
    <source>
        <dbReference type="ARBA" id="ARBA00023001"/>
    </source>
</evidence>
<gene>
    <name evidence="8" type="ORF">GWI33_016027</name>
</gene>
<evidence type="ECO:0000256" key="4">
    <source>
        <dbReference type="ARBA" id="ARBA00023277"/>
    </source>
</evidence>
<organism evidence="8 9">
    <name type="scientific">Rhynchophorus ferrugineus</name>
    <name type="common">Red palm weevil</name>
    <name type="synonym">Curculio ferrugineus</name>
    <dbReference type="NCBI Taxonomy" id="354439"/>
    <lineage>
        <taxon>Eukaryota</taxon>
        <taxon>Metazoa</taxon>
        <taxon>Ecdysozoa</taxon>
        <taxon>Arthropoda</taxon>
        <taxon>Hexapoda</taxon>
        <taxon>Insecta</taxon>
        <taxon>Pterygota</taxon>
        <taxon>Neoptera</taxon>
        <taxon>Endopterygota</taxon>
        <taxon>Coleoptera</taxon>
        <taxon>Polyphaga</taxon>
        <taxon>Cucujiformia</taxon>
        <taxon>Curculionidae</taxon>
        <taxon>Dryophthorinae</taxon>
        <taxon>Rhynchophorus</taxon>
    </lineage>
</organism>
<evidence type="ECO:0000256" key="7">
    <source>
        <dbReference type="SAM" id="SignalP"/>
    </source>
</evidence>
<evidence type="ECO:0000256" key="5">
    <source>
        <dbReference type="ARBA" id="ARBA00023295"/>
    </source>
</evidence>
<keyword evidence="3" id="KW-0136">Cellulose degradation</keyword>
<dbReference type="GO" id="GO:0030245">
    <property type="term" value="P:cellulose catabolic process"/>
    <property type="evidence" value="ECO:0007669"/>
    <property type="project" value="UniProtKB-KW"/>
</dbReference>
<sequence>MRAPLAVLAIACVVGIHAGVYTDRFLEQYNKIHNSANGYFSSQGIPYHSVETLMVEAPDHGHQTTSEAFSYHVWLEAMHGAITGDFSSFSNAWNILEQYAIPALQSANGAYDPSKPATYQAELDSPSEYPSLIDSSVPVGQDPIANELKSAYGSDVMYSMHWIFDIDNVYGFSNTQGQCEDGYGGPSLFNTYQRGPEESVWRTIPQPTCDQFRYGGQNGFLDLFTKDNSYAHQYKYTAAPDADARAVQAAFWAAKWATEKGQYGVVADAVSKASKMGDYLRYSMYDKYFKKIGNCVGAWSCQGASGKDSAHYLINWYFAWGASYNAQYSWAWRIGDGAAHFGYQNPLAAYALSNDANLKPKGATAAQDWQTSLERQLELYEFLQTPEGAFAGGVTNSWKGRYETPDSDLMANTFHGMFYDWEPVYHDPPSNRWFGMQPWSADRLAQYYYVTGDTRAQAILAKWVNWVIPNIKWNGDDFEMPANLGWSGDPPNAHVTITSWGQDLGTAGATARTLSYYAAKANDSNAKSTAKKLLDALYTRYQTSKGISAPEVRDDYSRFNEPVYVPNGWTGTYPNGDVIDSSATFIKIRSWYKNDPDWPKVEAYLNGGEAPTFTYHRFWAQADIALAFGAYGLLFNE</sequence>
<evidence type="ECO:0000313" key="8">
    <source>
        <dbReference type="EMBL" id="KAF7271067.1"/>
    </source>
</evidence>
<evidence type="ECO:0000256" key="1">
    <source>
        <dbReference type="ARBA" id="ARBA00022729"/>
    </source>
</evidence>
<dbReference type="AlphaFoldDB" id="A0A834HY42"/>
<dbReference type="GO" id="GO:0008810">
    <property type="term" value="F:cellulase activity"/>
    <property type="evidence" value="ECO:0007669"/>
    <property type="project" value="InterPro"/>
</dbReference>
<dbReference type="InterPro" id="IPR012341">
    <property type="entry name" value="6hp_glycosidase-like_sf"/>
</dbReference>
<keyword evidence="5" id="KW-0326">Glycosidase</keyword>
<keyword evidence="9" id="KW-1185">Reference proteome</keyword>
<dbReference type="InterPro" id="IPR000556">
    <property type="entry name" value="Glyco_hydro_48F"/>
</dbReference>
<proteinExistence type="predicted"/>
<dbReference type="Proteomes" id="UP000625711">
    <property type="component" value="Unassembled WGS sequence"/>
</dbReference>
<name>A0A834HY42_RHYFE</name>
<feature type="signal peptide" evidence="7">
    <location>
        <begin position="1"/>
        <end position="18"/>
    </location>
</feature>
<dbReference type="EMBL" id="JAACXV010014020">
    <property type="protein sequence ID" value="KAF7271067.1"/>
    <property type="molecule type" value="Genomic_DNA"/>
</dbReference>
<evidence type="ECO:0000313" key="9">
    <source>
        <dbReference type="Proteomes" id="UP000625711"/>
    </source>
</evidence>
<dbReference type="Pfam" id="PF02011">
    <property type="entry name" value="Glyco_hydro_48"/>
    <property type="match status" value="1"/>
</dbReference>
<accession>A0A834HY42</accession>
<dbReference type="OrthoDB" id="6661625at2759"/>
<keyword evidence="4" id="KW-0119">Carbohydrate metabolism</keyword>
<dbReference type="InterPro" id="IPR008928">
    <property type="entry name" value="6-hairpin_glycosidase_sf"/>
</dbReference>
<dbReference type="InterPro" id="IPR027390">
    <property type="entry name" value="Endoglucanase_F_dom3"/>
</dbReference>
<dbReference type="Gene3D" id="4.10.870.10">
    <property type="entry name" value="Endo-1,4-beta-glucanase f. Domain 3"/>
    <property type="match status" value="1"/>
</dbReference>
<keyword evidence="2" id="KW-0378">Hydrolase</keyword>
<dbReference type="Gene3D" id="1.50.10.10">
    <property type="match status" value="1"/>
</dbReference>
<keyword evidence="1 7" id="KW-0732">Signal</keyword>
<feature type="chain" id="PRO_5032332426" description="Glycoside hydrolase family protein 48" evidence="7">
    <location>
        <begin position="19"/>
        <end position="637"/>
    </location>
</feature>
<reference evidence="8" key="1">
    <citation type="submission" date="2020-08" db="EMBL/GenBank/DDBJ databases">
        <title>Genome sequencing and assembly of the red palm weevil Rhynchophorus ferrugineus.</title>
        <authorList>
            <person name="Dias G.B."/>
            <person name="Bergman C.M."/>
            <person name="Manee M."/>
        </authorList>
    </citation>
    <scope>NUCLEOTIDE SEQUENCE</scope>
    <source>
        <strain evidence="8">AA-2017</strain>
        <tissue evidence="8">Whole larva</tissue>
    </source>
</reference>
<evidence type="ECO:0000256" key="6">
    <source>
        <dbReference type="ARBA" id="ARBA00023326"/>
    </source>
</evidence>
<dbReference type="SUPFAM" id="SSF48208">
    <property type="entry name" value="Six-hairpin glycosidases"/>
    <property type="match status" value="1"/>
</dbReference>
<dbReference type="InterPro" id="IPR023309">
    <property type="entry name" value="Endo-1-4-beta-glucanase_dom2"/>
</dbReference>
<dbReference type="PRINTS" id="PR00844">
    <property type="entry name" value="GLHYDRLASE48"/>
</dbReference>